<evidence type="ECO:0000259" key="3">
    <source>
        <dbReference type="PROSITE" id="PS51222"/>
    </source>
</evidence>
<dbReference type="InterPro" id="IPR011043">
    <property type="entry name" value="Gal_Oxase/kelch_b-propeller"/>
</dbReference>
<reference evidence="4 5" key="1">
    <citation type="submission" date="2024-03" db="EMBL/GenBank/DDBJ databases">
        <authorList>
            <person name="Gkanogiannis A."/>
            <person name="Becerra Lopez-Lavalle L."/>
        </authorList>
    </citation>
    <scope>NUCLEOTIDE SEQUENCE [LARGE SCALE GENOMIC DNA]</scope>
</reference>
<dbReference type="EMBL" id="OZ021739">
    <property type="protein sequence ID" value="CAK9323389.1"/>
    <property type="molecule type" value="Genomic_DNA"/>
</dbReference>
<gene>
    <name evidence="4" type="ORF">CITCOLO1_LOCUS15571</name>
</gene>
<sequence length="666" mass="73762">MNTGKKSLKFKPGPSAQFNAGASSRNLSKCHLGGVIFGCTNSTIKECLSNQLFGLPSQHLSYVKNIDPGLPLFLFNYSDRKLHGIFEAASSGQMNINPYGWTTDGSERTIYPAQVQILVRKQCQPLLENQFKPIITDNYYGPCHFWFELDHAQTNKLISLLASQAMAPHVPQSTANCRPFCTVLPSVKKGDESEKIKPQIMEVHFDLTSQVVDSVDVTSSFDARNSAVGTHCDANEANEEEKNRLLRKLQQLARNLHESPMLPLTSDTDHTTVDKDKNLENNGRSGEPIKSKESNEEDSRSSTECQSLIAKIVMLVQEVQELKDSKAEQAKKIVFLEEKLLAAEGEIQELKSLLTLNYLPNSNALEAKRVVVEEQIADSCLDPCESIFLIGGYDGASHLSTLELYDPSRDMIKSLRPMRSVRAYASVAWLNSQLYVFGGGNGYVWYNTAESYNLETDQWTLCPPLNLAKGSLGGVGIGNKLFAIGGGNGIEAFSDVEMLDLDLGRWICTRSMLQRRFAVAAVELNGVLYATGGFDGSDYIKSAERFDIREHSWTQIASMNEKRGCHSLVTLNEKLYALGGFNGHSMVSSVEVYDPRMESWIIGEPMKRTRGYAAAGVINESIYVIGGVLAADKILETVESYKEGCGWEEKTSRVLNKRCFQSATVL</sequence>
<dbReference type="Pfam" id="PF01344">
    <property type="entry name" value="Kelch_1"/>
    <property type="match status" value="1"/>
</dbReference>
<feature type="coiled-coil region" evidence="1">
    <location>
        <begin position="319"/>
        <end position="353"/>
    </location>
</feature>
<feature type="compositionally biased region" description="Basic and acidic residues" evidence="2">
    <location>
        <begin position="267"/>
        <end position="279"/>
    </location>
</feature>
<feature type="region of interest" description="Disordered" evidence="2">
    <location>
        <begin position="257"/>
        <end position="303"/>
    </location>
</feature>
<dbReference type="Pfam" id="PF24681">
    <property type="entry name" value="Kelch_KLHDC2_KLHL20_DRC7"/>
    <property type="match status" value="1"/>
</dbReference>
<dbReference type="SUPFAM" id="SSF50965">
    <property type="entry name" value="Galactose oxidase, central domain"/>
    <property type="match status" value="1"/>
</dbReference>
<dbReference type="SMART" id="SM00612">
    <property type="entry name" value="Kelch"/>
    <property type="match status" value="5"/>
</dbReference>
<feature type="compositionally biased region" description="Basic and acidic residues" evidence="2">
    <location>
        <begin position="287"/>
        <end position="301"/>
    </location>
</feature>
<dbReference type="PROSITE" id="PS51222">
    <property type="entry name" value="DCD"/>
    <property type="match status" value="1"/>
</dbReference>
<keyword evidence="5" id="KW-1185">Reference proteome</keyword>
<evidence type="ECO:0000256" key="1">
    <source>
        <dbReference type="SAM" id="Coils"/>
    </source>
</evidence>
<protein>
    <recommendedName>
        <fullName evidence="3">DCD domain-containing protein</fullName>
    </recommendedName>
</protein>
<dbReference type="PANTHER" id="PTHR46034:SF7">
    <property type="entry name" value="INFLUENZA VIRUS NS1A-BINDING PROTEIN"/>
    <property type="match status" value="1"/>
</dbReference>
<evidence type="ECO:0000256" key="2">
    <source>
        <dbReference type="SAM" id="MobiDB-lite"/>
    </source>
</evidence>
<evidence type="ECO:0000313" key="5">
    <source>
        <dbReference type="Proteomes" id="UP001642487"/>
    </source>
</evidence>
<dbReference type="PANTHER" id="PTHR46034">
    <property type="match status" value="1"/>
</dbReference>
<organism evidence="4 5">
    <name type="scientific">Citrullus colocynthis</name>
    <name type="common">colocynth</name>
    <dbReference type="NCBI Taxonomy" id="252529"/>
    <lineage>
        <taxon>Eukaryota</taxon>
        <taxon>Viridiplantae</taxon>
        <taxon>Streptophyta</taxon>
        <taxon>Embryophyta</taxon>
        <taxon>Tracheophyta</taxon>
        <taxon>Spermatophyta</taxon>
        <taxon>Magnoliopsida</taxon>
        <taxon>eudicotyledons</taxon>
        <taxon>Gunneridae</taxon>
        <taxon>Pentapetalae</taxon>
        <taxon>rosids</taxon>
        <taxon>fabids</taxon>
        <taxon>Cucurbitales</taxon>
        <taxon>Cucurbitaceae</taxon>
        <taxon>Benincaseae</taxon>
        <taxon>Citrullus</taxon>
    </lineage>
</organism>
<dbReference type="InterPro" id="IPR015915">
    <property type="entry name" value="Kelch-typ_b-propeller"/>
</dbReference>
<dbReference type="Gene3D" id="2.120.10.80">
    <property type="entry name" value="Kelch-type beta propeller"/>
    <property type="match status" value="1"/>
</dbReference>
<keyword evidence="1" id="KW-0175">Coiled coil</keyword>
<feature type="domain" description="DCD" evidence="3">
    <location>
        <begin position="30"/>
        <end position="163"/>
    </location>
</feature>
<dbReference type="Pfam" id="PF10539">
    <property type="entry name" value="Dev_Cell_Death"/>
    <property type="match status" value="1"/>
</dbReference>
<dbReference type="InterPro" id="IPR013989">
    <property type="entry name" value="Dev_and_cell_death_domain"/>
</dbReference>
<dbReference type="InterPro" id="IPR006652">
    <property type="entry name" value="Kelch_1"/>
</dbReference>
<dbReference type="Proteomes" id="UP001642487">
    <property type="component" value="Chromosome 5"/>
</dbReference>
<evidence type="ECO:0000313" key="4">
    <source>
        <dbReference type="EMBL" id="CAK9323389.1"/>
    </source>
</evidence>
<dbReference type="InterPro" id="IPR044832">
    <property type="entry name" value="NRP-like"/>
</dbReference>
<accession>A0ABP0YS93</accession>
<dbReference type="SMART" id="SM00767">
    <property type="entry name" value="DCD"/>
    <property type="match status" value="1"/>
</dbReference>
<name>A0ABP0YS93_9ROSI</name>
<proteinExistence type="predicted"/>